<dbReference type="GO" id="GO:0032259">
    <property type="term" value="P:methylation"/>
    <property type="evidence" value="ECO:0007669"/>
    <property type="project" value="UniProtKB-KW"/>
</dbReference>
<organism evidence="2 3">
    <name type="scientific">Adhaeribacter rhizoryzae</name>
    <dbReference type="NCBI Taxonomy" id="2607907"/>
    <lineage>
        <taxon>Bacteria</taxon>
        <taxon>Pseudomonadati</taxon>
        <taxon>Bacteroidota</taxon>
        <taxon>Cytophagia</taxon>
        <taxon>Cytophagales</taxon>
        <taxon>Hymenobacteraceae</taxon>
        <taxon>Adhaeribacter</taxon>
    </lineage>
</organism>
<dbReference type="PANTHER" id="PTHR43861">
    <property type="entry name" value="TRANS-ACONITATE 2-METHYLTRANSFERASE-RELATED"/>
    <property type="match status" value="1"/>
</dbReference>
<evidence type="ECO:0000313" key="3">
    <source>
        <dbReference type="Proteomes" id="UP000323426"/>
    </source>
</evidence>
<dbReference type="CDD" id="cd02440">
    <property type="entry name" value="AdoMet_MTases"/>
    <property type="match status" value="1"/>
</dbReference>
<comment type="caution">
    <text evidence="2">The sequence shown here is derived from an EMBL/GenBank/DDBJ whole genome shotgun (WGS) entry which is preliminary data.</text>
</comment>
<name>A0A5M6DQH3_9BACT</name>
<reference evidence="2 3" key="1">
    <citation type="submission" date="2019-09" db="EMBL/GenBank/DDBJ databases">
        <title>Genome sequence and assembly of Adhaeribacter sp.</title>
        <authorList>
            <person name="Chhetri G."/>
        </authorList>
    </citation>
    <scope>NUCLEOTIDE SEQUENCE [LARGE SCALE GENOMIC DNA]</scope>
    <source>
        <strain evidence="2 3">DK36</strain>
    </source>
</reference>
<gene>
    <name evidence="2" type="ORF">F0145_03505</name>
</gene>
<keyword evidence="3" id="KW-1185">Reference proteome</keyword>
<dbReference type="SUPFAM" id="SSF53335">
    <property type="entry name" value="S-adenosyl-L-methionine-dependent methyltransferases"/>
    <property type="match status" value="1"/>
</dbReference>
<evidence type="ECO:0000259" key="1">
    <source>
        <dbReference type="Pfam" id="PF13847"/>
    </source>
</evidence>
<dbReference type="EMBL" id="VWSF01000002">
    <property type="protein sequence ID" value="KAA5548596.1"/>
    <property type="molecule type" value="Genomic_DNA"/>
</dbReference>
<sequence length="261" mass="29664">MNPPKPFFRQHQFVRLNLLILLILFLGCQVKPKPDNNQDTNQVSQHPDSVYTYKTPHPDGIGKVYLGREIAHVMSAAGGEWLERNTRQQEENVALAISKLNLSPNSVVADIGAGTGYYTFRIAPKVPQGKVYAVEVQDEFISALENRKKELGLANVEVIKGSNQSPNLPEASVDLAIMVDVYHELEYPQEMLQSIHKALKPTGKLLLLEYQAEDPTVQIKELHKMSITQVNKELELNNFKLYKRENFLPIQHFMLYNKAQD</sequence>
<keyword evidence="2" id="KW-0808">Transferase</keyword>
<dbReference type="InterPro" id="IPR029063">
    <property type="entry name" value="SAM-dependent_MTases_sf"/>
</dbReference>
<proteinExistence type="predicted"/>
<dbReference type="Proteomes" id="UP000323426">
    <property type="component" value="Unassembled WGS sequence"/>
</dbReference>
<dbReference type="Pfam" id="PF13847">
    <property type="entry name" value="Methyltransf_31"/>
    <property type="match status" value="1"/>
</dbReference>
<protein>
    <submittedName>
        <fullName evidence="2">Class I SAM-dependent methyltransferase</fullName>
    </submittedName>
</protein>
<feature type="domain" description="Methyltransferase" evidence="1">
    <location>
        <begin position="103"/>
        <end position="223"/>
    </location>
</feature>
<dbReference type="PROSITE" id="PS51257">
    <property type="entry name" value="PROKAR_LIPOPROTEIN"/>
    <property type="match status" value="1"/>
</dbReference>
<evidence type="ECO:0000313" key="2">
    <source>
        <dbReference type="EMBL" id="KAA5548596.1"/>
    </source>
</evidence>
<dbReference type="AlphaFoldDB" id="A0A5M6DQH3"/>
<dbReference type="Gene3D" id="3.40.50.150">
    <property type="entry name" value="Vaccinia Virus protein VP39"/>
    <property type="match status" value="1"/>
</dbReference>
<dbReference type="GO" id="GO:0008168">
    <property type="term" value="F:methyltransferase activity"/>
    <property type="evidence" value="ECO:0007669"/>
    <property type="project" value="UniProtKB-KW"/>
</dbReference>
<keyword evidence="2" id="KW-0489">Methyltransferase</keyword>
<dbReference type="InterPro" id="IPR025714">
    <property type="entry name" value="Methyltranfer_dom"/>
</dbReference>
<accession>A0A5M6DQH3</accession>